<feature type="region of interest" description="Disordered" evidence="1">
    <location>
        <begin position="1"/>
        <end position="134"/>
    </location>
</feature>
<keyword evidence="3" id="KW-1185">Reference proteome</keyword>
<feature type="region of interest" description="Disordered" evidence="1">
    <location>
        <begin position="177"/>
        <end position="329"/>
    </location>
</feature>
<organism evidence="2 3">
    <name type="scientific">Actinoalloteichus hoggarensis</name>
    <dbReference type="NCBI Taxonomy" id="1470176"/>
    <lineage>
        <taxon>Bacteria</taxon>
        <taxon>Bacillati</taxon>
        <taxon>Actinomycetota</taxon>
        <taxon>Actinomycetes</taxon>
        <taxon>Pseudonocardiales</taxon>
        <taxon>Pseudonocardiaceae</taxon>
        <taxon>Actinoalloteichus</taxon>
    </lineage>
</organism>
<sequence>MRSDPTRPTTRPPVRGDRASRSRCGSPLAGSREVALPRPSPPGAHGFSTSAGLGRPAKGVVGGCRPPVLERSGIDQGRRRIDDEDTADGRPRMCSARTAGHESALGGRARHPPTHREQARRRLTQAGSARAGLPELCRSRQAVRSHLARGPRCSALAAPCPLARPCRLAAPWKAATCGVGRRPRGTDAGTPRRPPPPIPVPRSERDAPPTPASPDSSRRHRSAPRAAARPAGTPRPAPPSDERRATGGEIAARRRADRRGGGPTAAGASLPAAGERGTATPFAGPRRACTAHDAGVRPRCDTGPVRRPRPENRIGTGEGIGPGTHSVLT</sequence>
<proteinExistence type="predicted"/>
<evidence type="ECO:0000256" key="1">
    <source>
        <dbReference type="SAM" id="MobiDB-lite"/>
    </source>
</evidence>
<feature type="compositionally biased region" description="Basic and acidic residues" evidence="1">
    <location>
        <begin position="72"/>
        <end position="91"/>
    </location>
</feature>
<name>A0A221W6Y2_9PSEU</name>
<accession>A0A221W6Y2</accession>
<feature type="compositionally biased region" description="Basic and acidic residues" evidence="1">
    <location>
        <begin position="240"/>
        <end position="260"/>
    </location>
</feature>
<gene>
    <name evidence="2" type="ORF">AHOG_18855</name>
</gene>
<evidence type="ECO:0000313" key="3">
    <source>
        <dbReference type="Proteomes" id="UP000204221"/>
    </source>
</evidence>
<evidence type="ECO:0000313" key="2">
    <source>
        <dbReference type="EMBL" id="ASO21396.1"/>
    </source>
</evidence>
<reference evidence="2 3" key="1">
    <citation type="submission" date="2017-07" db="EMBL/GenBank/DDBJ databases">
        <title>Complete genome sequence of Actinoalloteichus hoggarensis DSM 45943, type strain of Actinoalloteichus hoggarensis.</title>
        <authorList>
            <person name="Ruckert C."/>
            <person name="Nouioui I."/>
            <person name="Willmese J."/>
            <person name="van Wezel G."/>
            <person name="Klenk H.-P."/>
            <person name="Kalinowski J."/>
            <person name="Zotchev S.B."/>
        </authorList>
    </citation>
    <scope>NUCLEOTIDE SEQUENCE [LARGE SCALE GENOMIC DNA]</scope>
    <source>
        <strain evidence="2 3">DSM 45943</strain>
    </source>
</reference>
<protein>
    <submittedName>
        <fullName evidence="2">Uncharacterized protein</fullName>
    </submittedName>
</protein>
<feature type="compositionally biased region" description="Basic residues" evidence="1">
    <location>
        <begin position="108"/>
        <end position="123"/>
    </location>
</feature>
<dbReference type="EMBL" id="CP022521">
    <property type="protein sequence ID" value="ASO21396.1"/>
    <property type="molecule type" value="Genomic_DNA"/>
</dbReference>
<dbReference type="KEGG" id="ahg:AHOG_18855"/>
<feature type="compositionally biased region" description="Low complexity" evidence="1">
    <location>
        <begin position="1"/>
        <end position="13"/>
    </location>
</feature>
<dbReference type="Proteomes" id="UP000204221">
    <property type="component" value="Chromosome"/>
</dbReference>
<dbReference type="AlphaFoldDB" id="A0A221W6Y2"/>